<keyword evidence="2" id="KW-1185">Reference proteome</keyword>
<evidence type="ECO:0000313" key="2">
    <source>
        <dbReference type="Proteomes" id="UP001341281"/>
    </source>
</evidence>
<sequence length="133" mass="15518">MRHLAVRKEEEAHDGFLGAYDSVRNIMTLIKNAAGYHDMAQAVRVEKWKTINDMAQAVHVEKWKTFQFCNFVRSHNLVFYLREVIFSVDTFIVEANNLEGNAYMSVIWYVESCQLQVVFSIEVIKKKIAKLDK</sequence>
<name>A0AAQ3UTY6_PASNO</name>
<proteinExistence type="predicted"/>
<dbReference type="Proteomes" id="UP001341281">
    <property type="component" value="Chromosome 09"/>
</dbReference>
<accession>A0AAQ3UTY6</accession>
<dbReference type="AlphaFoldDB" id="A0AAQ3UTY6"/>
<evidence type="ECO:0000313" key="1">
    <source>
        <dbReference type="EMBL" id="WVZ95424.1"/>
    </source>
</evidence>
<organism evidence="1 2">
    <name type="scientific">Paspalum notatum var. saurae</name>
    <dbReference type="NCBI Taxonomy" id="547442"/>
    <lineage>
        <taxon>Eukaryota</taxon>
        <taxon>Viridiplantae</taxon>
        <taxon>Streptophyta</taxon>
        <taxon>Embryophyta</taxon>
        <taxon>Tracheophyta</taxon>
        <taxon>Spermatophyta</taxon>
        <taxon>Magnoliopsida</taxon>
        <taxon>Liliopsida</taxon>
        <taxon>Poales</taxon>
        <taxon>Poaceae</taxon>
        <taxon>PACMAD clade</taxon>
        <taxon>Panicoideae</taxon>
        <taxon>Andropogonodae</taxon>
        <taxon>Paspaleae</taxon>
        <taxon>Paspalinae</taxon>
        <taxon>Paspalum</taxon>
    </lineage>
</organism>
<reference evidence="1 2" key="1">
    <citation type="submission" date="2024-02" db="EMBL/GenBank/DDBJ databases">
        <title>High-quality chromosome-scale genome assembly of Pensacola bahiagrass (Paspalum notatum Flugge var. saurae).</title>
        <authorList>
            <person name="Vega J.M."/>
            <person name="Podio M."/>
            <person name="Orjuela J."/>
            <person name="Siena L.A."/>
            <person name="Pessino S.C."/>
            <person name="Combes M.C."/>
            <person name="Mariac C."/>
            <person name="Albertini E."/>
            <person name="Pupilli F."/>
            <person name="Ortiz J.P.A."/>
            <person name="Leblanc O."/>
        </authorList>
    </citation>
    <scope>NUCLEOTIDE SEQUENCE [LARGE SCALE GENOMIC DNA]</scope>
    <source>
        <strain evidence="1">R1</strain>
        <tissue evidence="1">Leaf</tissue>
    </source>
</reference>
<dbReference type="EMBL" id="CP144753">
    <property type="protein sequence ID" value="WVZ95424.1"/>
    <property type="molecule type" value="Genomic_DNA"/>
</dbReference>
<gene>
    <name evidence="1" type="ORF">U9M48_041192</name>
</gene>
<protein>
    <submittedName>
        <fullName evidence="1">Uncharacterized protein</fullName>
    </submittedName>
</protein>